<keyword evidence="2" id="KW-1185">Reference proteome</keyword>
<evidence type="ECO:0000313" key="2">
    <source>
        <dbReference type="Proteomes" id="UP000578569"/>
    </source>
</evidence>
<dbReference type="Gene3D" id="3.40.50.720">
    <property type="entry name" value="NAD(P)-binding Rossmann-like Domain"/>
    <property type="match status" value="1"/>
</dbReference>
<organism evidence="1 2">
    <name type="scientific">Sphingomicrobium lutaoense</name>
    <dbReference type="NCBI Taxonomy" id="515949"/>
    <lineage>
        <taxon>Bacteria</taxon>
        <taxon>Pseudomonadati</taxon>
        <taxon>Pseudomonadota</taxon>
        <taxon>Alphaproteobacteria</taxon>
        <taxon>Sphingomonadales</taxon>
        <taxon>Sphingomonadaceae</taxon>
        <taxon>Sphingomicrobium</taxon>
    </lineage>
</organism>
<dbReference type="PANTHER" id="PTHR14097:SF7">
    <property type="entry name" value="OXIDOREDUCTASE HTATIP2"/>
    <property type="match status" value="1"/>
</dbReference>
<reference evidence="1 2" key="1">
    <citation type="submission" date="2020-08" db="EMBL/GenBank/DDBJ databases">
        <title>Genomic Encyclopedia of Type Strains, Phase IV (KMG-IV): sequencing the most valuable type-strain genomes for metagenomic binning, comparative biology and taxonomic classification.</title>
        <authorList>
            <person name="Goeker M."/>
        </authorList>
    </citation>
    <scope>NUCLEOTIDE SEQUENCE [LARGE SCALE GENOMIC DNA]</scope>
    <source>
        <strain evidence="1 2">DSM 24194</strain>
    </source>
</reference>
<dbReference type="InterPro" id="IPR036291">
    <property type="entry name" value="NAD(P)-bd_dom_sf"/>
</dbReference>
<accession>A0A839Z2R2</accession>
<evidence type="ECO:0000313" key="1">
    <source>
        <dbReference type="EMBL" id="MBB3764347.1"/>
    </source>
</evidence>
<comment type="caution">
    <text evidence="1">The sequence shown here is derived from an EMBL/GenBank/DDBJ whole genome shotgun (WGS) entry which is preliminary data.</text>
</comment>
<dbReference type="Proteomes" id="UP000578569">
    <property type="component" value="Unassembled WGS sequence"/>
</dbReference>
<protein>
    <submittedName>
        <fullName evidence="1">Uncharacterized protein YbjT (DUF2867 family)</fullName>
    </submittedName>
</protein>
<gene>
    <name evidence="1" type="ORF">FHS50_001370</name>
</gene>
<dbReference type="SUPFAM" id="SSF51735">
    <property type="entry name" value="NAD(P)-binding Rossmann-fold domains"/>
    <property type="match status" value="1"/>
</dbReference>
<sequence>MRIALIGATGLIGRSLVPMLARHDLLTLGRRESLPFMPHHREKVGPIEDWPGLLEGDGVDVAIAAIGTTWAKVRDWEKFEAIDRHGVTSFAEGARRAGARQLIVISSALADADSRNRYLAIKGRMEADVRKLGFERVDVVRPGLLRGKRGSDRRPGERFGILISPLLNLLLRGPLEKYQAIDAEQVARAVAALVGKAGGGVFIHHNRELKALGE</sequence>
<dbReference type="PANTHER" id="PTHR14097">
    <property type="entry name" value="OXIDOREDUCTASE HTATIP2"/>
    <property type="match status" value="1"/>
</dbReference>
<name>A0A839Z2R2_9SPHN</name>
<proteinExistence type="predicted"/>
<dbReference type="AlphaFoldDB" id="A0A839Z2R2"/>
<dbReference type="EMBL" id="JACICF010000001">
    <property type="protein sequence ID" value="MBB3764347.1"/>
    <property type="molecule type" value="Genomic_DNA"/>
</dbReference>
<dbReference type="RefSeq" id="WP_183933613.1">
    <property type="nucleotide sequence ID" value="NZ_JACICF010000001.1"/>
</dbReference>